<dbReference type="GO" id="GO:0042351">
    <property type="term" value="P:'de novo' GDP-L-fucose biosynthetic process"/>
    <property type="evidence" value="ECO:0007669"/>
    <property type="project" value="TreeGrafter"/>
</dbReference>
<dbReference type="AlphaFoldDB" id="A0A518G394"/>
<dbReference type="Proteomes" id="UP000318017">
    <property type="component" value="Chromosome"/>
</dbReference>
<comment type="function">
    <text evidence="6">Catalyzes the conversion of GDP-D-mannose to GDP-4-dehydro-6-deoxy-D-mannose.</text>
</comment>
<evidence type="ECO:0000256" key="6">
    <source>
        <dbReference type="ARBA" id="ARBA00059383"/>
    </source>
</evidence>
<dbReference type="RefSeq" id="WP_145075543.1">
    <property type="nucleotide sequence ID" value="NZ_CP036298.1"/>
</dbReference>
<keyword evidence="5 8" id="KW-0456">Lyase</keyword>
<dbReference type="GO" id="GO:0008446">
    <property type="term" value="F:GDP-mannose 4,6-dehydratase activity"/>
    <property type="evidence" value="ECO:0007669"/>
    <property type="project" value="UniProtKB-EC"/>
</dbReference>
<dbReference type="EC" id="4.2.1.47" evidence="4"/>
<feature type="domain" description="NAD(P)-binding" evidence="7">
    <location>
        <begin position="5"/>
        <end position="310"/>
    </location>
</feature>
<dbReference type="CDD" id="cd05260">
    <property type="entry name" value="GDP_MD_SDR_e"/>
    <property type="match status" value="1"/>
</dbReference>
<dbReference type="EMBL" id="CP036298">
    <property type="protein sequence ID" value="QDV23054.1"/>
    <property type="molecule type" value="Genomic_DNA"/>
</dbReference>
<comment type="similarity">
    <text evidence="3">Belongs to the NAD(P)-dependent epimerase/dehydratase family. GDP-mannose 4,6-dehydratase subfamily.</text>
</comment>
<organism evidence="8 9">
    <name type="scientific">Aureliella helgolandensis</name>
    <dbReference type="NCBI Taxonomy" id="2527968"/>
    <lineage>
        <taxon>Bacteria</taxon>
        <taxon>Pseudomonadati</taxon>
        <taxon>Planctomycetota</taxon>
        <taxon>Planctomycetia</taxon>
        <taxon>Pirellulales</taxon>
        <taxon>Pirellulaceae</taxon>
        <taxon>Aureliella</taxon>
    </lineage>
</organism>
<name>A0A518G394_9BACT</name>
<dbReference type="Gene3D" id="3.40.50.720">
    <property type="entry name" value="NAD(P)-binding Rossmann-like Domain"/>
    <property type="match status" value="1"/>
</dbReference>
<dbReference type="SUPFAM" id="SSF51735">
    <property type="entry name" value="NAD(P)-binding Rossmann-fold domains"/>
    <property type="match status" value="1"/>
</dbReference>
<dbReference type="InterPro" id="IPR016040">
    <property type="entry name" value="NAD(P)-bd_dom"/>
</dbReference>
<evidence type="ECO:0000256" key="2">
    <source>
        <dbReference type="ARBA" id="ARBA00001937"/>
    </source>
</evidence>
<dbReference type="OrthoDB" id="9779041at2"/>
<dbReference type="Gene3D" id="3.90.25.10">
    <property type="entry name" value="UDP-galactose 4-epimerase, domain 1"/>
    <property type="match status" value="1"/>
</dbReference>
<evidence type="ECO:0000313" key="8">
    <source>
        <dbReference type="EMBL" id="QDV23054.1"/>
    </source>
</evidence>
<sequence>MPTALVTGISGQDGAYLAELLLQRGYIVHGLSRSHRASLPHLEGTSPNANLKFHRQPACQGAAWRALLEETAPDEIYHLAADSFIPNGWLDPAANIESNYSLTVHMLEAIRSECPHSRFLNACSREIFGHAASPSANEQTVMKPITPYGINKAASRWLVSSYREEYGLFATNAILFNHESPLRPAKFVTRKIAQGVAKIACGLSDYIELGNLQARRDWGFAGDYVDAMWRMLQANDPEDFVIGTGKTHSIAEFAELAFDVIGLDWEAHVKTAPALRRSCDAAAVAADSSLAREKLAWSAKMQLPELVRSMVMHDLSTVEQSLTAQHVA</sequence>
<evidence type="ECO:0000256" key="4">
    <source>
        <dbReference type="ARBA" id="ARBA00011989"/>
    </source>
</evidence>
<dbReference type="InterPro" id="IPR036291">
    <property type="entry name" value="NAD(P)-bd_dom_sf"/>
</dbReference>
<dbReference type="KEGG" id="ahel:Q31a_13490"/>
<evidence type="ECO:0000256" key="3">
    <source>
        <dbReference type="ARBA" id="ARBA00009263"/>
    </source>
</evidence>
<dbReference type="Pfam" id="PF16363">
    <property type="entry name" value="GDP_Man_Dehyd"/>
    <property type="match status" value="1"/>
</dbReference>
<dbReference type="InterPro" id="IPR006368">
    <property type="entry name" value="GDP_Man_deHydtase"/>
</dbReference>
<dbReference type="PANTHER" id="PTHR43715:SF1">
    <property type="entry name" value="GDP-MANNOSE 4,6 DEHYDRATASE"/>
    <property type="match status" value="1"/>
</dbReference>
<keyword evidence="9" id="KW-1185">Reference proteome</keyword>
<evidence type="ECO:0000313" key="9">
    <source>
        <dbReference type="Proteomes" id="UP000318017"/>
    </source>
</evidence>
<reference evidence="8 9" key="1">
    <citation type="submission" date="2019-02" db="EMBL/GenBank/DDBJ databases">
        <title>Deep-cultivation of Planctomycetes and their phenomic and genomic characterization uncovers novel biology.</title>
        <authorList>
            <person name="Wiegand S."/>
            <person name="Jogler M."/>
            <person name="Boedeker C."/>
            <person name="Pinto D."/>
            <person name="Vollmers J."/>
            <person name="Rivas-Marin E."/>
            <person name="Kohn T."/>
            <person name="Peeters S.H."/>
            <person name="Heuer A."/>
            <person name="Rast P."/>
            <person name="Oberbeckmann S."/>
            <person name="Bunk B."/>
            <person name="Jeske O."/>
            <person name="Meyerdierks A."/>
            <person name="Storesund J.E."/>
            <person name="Kallscheuer N."/>
            <person name="Luecker S."/>
            <person name="Lage O.M."/>
            <person name="Pohl T."/>
            <person name="Merkel B.J."/>
            <person name="Hornburger P."/>
            <person name="Mueller R.-W."/>
            <person name="Bruemmer F."/>
            <person name="Labrenz M."/>
            <person name="Spormann A.M."/>
            <person name="Op den Camp H."/>
            <person name="Overmann J."/>
            <person name="Amann R."/>
            <person name="Jetten M.S.M."/>
            <person name="Mascher T."/>
            <person name="Medema M.H."/>
            <person name="Devos D.P."/>
            <person name="Kaster A.-K."/>
            <person name="Ovreas L."/>
            <person name="Rohde M."/>
            <person name="Galperin M.Y."/>
            <person name="Jogler C."/>
        </authorList>
    </citation>
    <scope>NUCLEOTIDE SEQUENCE [LARGE SCALE GENOMIC DNA]</scope>
    <source>
        <strain evidence="8 9">Q31a</strain>
    </source>
</reference>
<proteinExistence type="inferred from homology"/>
<comment type="catalytic activity">
    <reaction evidence="1">
        <text>GDP-alpha-D-mannose = GDP-4-dehydro-alpha-D-rhamnose + H2O</text>
        <dbReference type="Rhea" id="RHEA:23820"/>
        <dbReference type="ChEBI" id="CHEBI:15377"/>
        <dbReference type="ChEBI" id="CHEBI:57527"/>
        <dbReference type="ChEBI" id="CHEBI:57964"/>
        <dbReference type="EC" id="4.2.1.47"/>
    </reaction>
</comment>
<dbReference type="PANTHER" id="PTHR43715">
    <property type="entry name" value="GDP-MANNOSE 4,6-DEHYDRATASE"/>
    <property type="match status" value="1"/>
</dbReference>
<evidence type="ECO:0000256" key="5">
    <source>
        <dbReference type="ARBA" id="ARBA00023239"/>
    </source>
</evidence>
<dbReference type="FunFam" id="3.40.50.720:FF:000924">
    <property type="entry name" value="GDP-mannose 4,6 dehydratase"/>
    <property type="match status" value="1"/>
</dbReference>
<comment type="cofactor">
    <cofactor evidence="2">
        <name>NADP(+)</name>
        <dbReference type="ChEBI" id="CHEBI:58349"/>
    </cofactor>
</comment>
<protein>
    <recommendedName>
        <fullName evidence="4">GDP-mannose 4,6-dehydratase</fullName>
        <ecNumber evidence="4">4.2.1.47</ecNumber>
    </recommendedName>
</protein>
<gene>
    <name evidence="8" type="primary">gmd_1</name>
    <name evidence="8" type="ORF">Q31a_13490</name>
</gene>
<accession>A0A518G394</accession>
<evidence type="ECO:0000256" key="1">
    <source>
        <dbReference type="ARBA" id="ARBA00000188"/>
    </source>
</evidence>
<evidence type="ECO:0000259" key="7">
    <source>
        <dbReference type="Pfam" id="PF16363"/>
    </source>
</evidence>